<sequence>MLLFDDEEPLSSYEVPLQLSSTGEEFHTLNASPEDYERGNVIERTEGSIHIYCDLMDVKHGNLGANTNDKNDLATLMVFRFRIDTQKNSRRVYRARVRIEFFPADRTGSRSTPIVEAIAPEGRWSLMPTTDAESLTKGAEVDLGVSGPSIVNASTKVTLQKTKTRDITSSTIVSGSMNLGKGKNAGVYTAANWNLLENEKRSSGVPDSILVALRLTRHDEERFNAEISLSTEADIATRFGNLFGRKVRLDDPVLFNPQAQSELKHSKKGRLYGAQNLGDIDLYSLCGASMSSDAFWAK</sequence>
<dbReference type="OrthoDB" id="5030973at2759"/>
<reference evidence="1" key="1">
    <citation type="submission" date="2022-10" db="EMBL/GenBank/DDBJ databases">
        <title>Tapping the CABI collections for fungal endophytes: first genome assemblies for Collariella, Neodidymelliopsis, Ascochyta clinopodiicola, Didymella pomorum, Didymosphaeria variabile, Neocosmospora piperis and Neocucurbitaria cava.</title>
        <authorList>
            <person name="Hill R."/>
        </authorList>
    </citation>
    <scope>NUCLEOTIDE SEQUENCE</scope>
    <source>
        <strain evidence="1">IMI 355082</strain>
    </source>
</reference>
<evidence type="ECO:0000313" key="1">
    <source>
        <dbReference type="EMBL" id="KAJ4385284.1"/>
    </source>
</evidence>
<organism evidence="1 2">
    <name type="scientific">Gnomoniopsis smithogilvyi</name>
    <dbReference type="NCBI Taxonomy" id="1191159"/>
    <lineage>
        <taxon>Eukaryota</taxon>
        <taxon>Fungi</taxon>
        <taxon>Dikarya</taxon>
        <taxon>Ascomycota</taxon>
        <taxon>Pezizomycotina</taxon>
        <taxon>Sordariomycetes</taxon>
        <taxon>Sordariomycetidae</taxon>
        <taxon>Diaporthales</taxon>
        <taxon>Gnomoniaceae</taxon>
        <taxon>Gnomoniopsis</taxon>
    </lineage>
</organism>
<dbReference type="EMBL" id="JAPEVB010000008">
    <property type="protein sequence ID" value="KAJ4385284.1"/>
    <property type="molecule type" value="Genomic_DNA"/>
</dbReference>
<proteinExistence type="predicted"/>
<evidence type="ECO:0000313" key="2">
    <source>
        <dbReference type="Proteomes" id="UP001140453"/>
    </source>
</evidence>
<dbReference type="Proteomes" id="UP001140453">
    <property type="component" value="Unassembled WGS sequence"/>
</dbReference>
<accession>A0A9W8YKQ6</accession>
<dbReference type="AlphaFoldDB" id="A0A9W8YKQ6"/>
<protein>
    <submittedName>
        <fullName evidence="1">Uncharacterized protein</fullName>
    </submittedName>
</protein>
<name>A0A9W8YKQ6_9PEZI</name>
<comment type="caution">
    <text evidence="1">The sequence shown here is derived from an EMBL/GenBank/DDBJ whole genome shotgun (WGS) entry which is preliminary data.</text>
</comment>
<gene>
    <name evidence="1" type="ORF">N0V93_010345</name>
</gene>
<keyword evidence="2" id="KW-1185">Reference proteome</keyword>